<organism evidence="1">
    <name type="scientific">viral metagenome</name>
    <dbReference type="NCBI Taxonomy" id="1070528"/>
    <lineage>
        <taxon>unclassified sequences</taxon>
        <taxon>metagenomes</taxon>
        <taxon>organismal metagenomes</taxon>
    </lineage>
</organism>
<dbReference type="EMBL" id="MT143884">
    <property type="protein sequence ID" value="QJB04546.1"/>
    <property type="molecule type" value="Genomic_DNA"/>
</dbReference>
<accession>A0A6M3MGS2</accession>
<evidence type="ECO:0000313" key="1">
    <source>
        <dbReference type="EMBL" id="QJB04546.1"/>
    </source>
</evidence>
<dbReference type="AlphaFoldDB" id="A0A6M3MGS2"/>
<proteinExistence type="predicted"/>
<gene>
    <name evidence="1" type="ORF">MM171B00234_0047</name>
</gene>
<name>A0A6M3MGS2_9ZZZZ</name>
<protein>
    <submittedName>
        <fullName evidence="1">Uncharacterized protein</fullName>
    </submittedName>
</protein>
<sequence length="197" mass="22779">MTQLKDFLYLKLTEEEYRAVLEYVDVNLPMEWVQKYDAGEFGPLPEGMNNNTVGVLGECALAKYEGKPVLETLAERPVRVSDAGWDIAIGDYTYDIKTLQSVIRPNTAFRYNVKKSTIDKAKANDGFIWISMIRPIDRLAVPFYWLVMGWMFKDEFLKKATLHRKGEKSATRNDFVFSSDTYDITARKLHAYKDIPR</sequence>
<reference evidence="1" key="1">
    <citation type="submission" date="2020-03" db="EMBL/GenBank/DDBJ databases">
        <title>The deep terrestrial virosphere.</title>
        <authorList>
            <person name="Holmfeldt K."/>
            <person name="Nilsson E."/>
            <person name="Simone D."/>
            <person name="Lopez-Fernandez M."/>
            <person name="Wu X."/>
            <person name="de Brujin I."/>
            <person name="Lundin D."/>
            <person name="Andersson A."/>
            <person name="Bertilsson S."/>
            <person name="Dopson M."/>
        </authorList>
    </citation>
    <scope>NUCLEOTIDE SEQUENCE</scope>
    <source>
        <strain evidence="1">MM171B00234</strain>
    </source>
</reference>